<dbReference type="Proteomes" id="UP000230431">
    <property type="component" value="Unassembled WGS sequence"/>
</dbReference>
<name>A0A2H0RJI0_9BACT</name>
<protein>
    <recommendedName>
        <fullName evidence="3">GTPase</fullName>
    </recommendedName>
</protein>
<organism evidence="1 2">
    <name type="scientific">Candidatus Vogelbacteria bacterium CG10_big_fil_rev_8_21_14_0_10_49_38</name>
    <dbReference type="NCBI Taxonomy" id="1975043"/>
    <lineage>
        <taxon>Bacteria</taxon>
        <taxon>Candidatus Vogeliibacteriota</taxon>
    </lineage>
</organism>
<evidence type="ECO:0000313" key="2">
    <source>
        <dbReference type="Proteomes" id="UP000230431"/>
    </source>
</evidence>
<comment type="caution">
    <text evidence="1">The sequence shown here is derived from an EMBL/GenBank/DDBJ whole genome shotgun (WGS) entry which is preliminary data.</text>
</comment>
<evidence type="ECO:0000313" key="1">
    <source>
        <dbReference type="EMBL" id="PIR45935.1"/>
    </source>
</evidence>
<dbReference type="AlphaFoldDB" id="A0A2H0RJI0"/>
<accession>A0A2H0RJI0</accession>
<dbReference type="EMBL" id="PCYK01000019">
    <property type="protein sequence ID" value="PIR45935.1"/>
    <property type="molecule type" value="Genomic_DNA"/>
</dbReference>
<evidence type="ECO:0008006" key="3">
    <source>
        <dbReference type="Google" id="ProtNLM"/>
    </source>
</evidence>
<proteinExistence type="predicted"/>
<sequence length="120" mass="13828">MKLIFVYNSDGTVASLIKDTAHKLVSPSTYPCNLCRITYPGVTMQEEWEKFIKSMPHEVVFLHRDEFQEQYPDQKSVQLPAVFRTDASALQLLISHIEINKAKNLSELIEVVNRFMPKSN</sequence>
<reference evidence="1 2" key="1">
    <citation type="submission" date="2017-09" db="EMBL/GenBank/DDBJ databases">
        <title>Depth-based differentiation of microbial function through sediment-hosted aquifers and enrichment of novel symbionts in the deep terrestrial subsurface.</title>
        <authorList>
            <person name="Probst A.J."/>
            <person name="Ladd B."/>
            <person name="Jarett J.K."/>
            <person name="Geller-Mcgrath D.E."/>
            <person name="Sieber C.M."/>
            <person name="Emerson J.B."/>
            <person name="Anantharaman K."/>
            <person name="Thomas B.C."/>
            <person name="Malmstrom R."/>
            <person name="Stieglmeier M."/>
            <person name="Klingl A."/>
            <person name="Woyke T."/>
            <person name="Ryan C.M."/>
            <person name="Banfield J.F."/>
        </authorList>
    </citation>
    <scope>NUCLEOTIDE SEQUENCE [LARGE SCALE GENOMIC DNA]</scope>
    <source>
        <strain evidence="1">CG10_big_fil_rev_8_21_14_0_10_49_38</strain>
    </source>
</reference>
<gene>
    <name evidence="1" type="ORF">COV08_02355</name>
</gene>